<keyword evidence="1" id="KW-0472">Membrane</keyword>
<keyword evidence="3" id="KW-1185">Reference proteome</keyword>
<sequence>MRNWLKTVLFVSAFSPALLVVAAVRVYSIGSFDVLSIQLTIVSLIGTVLPLLILYLVGKEAQKENFSAKKVESADYFLLVFLASYAAPVVMKMAEISFFTASIVVAVIFVVAWFVSNIPSHPMLYLVKFRFYKVESSEGMVYMLITRRTIRSPKDIKQITKISDGMIME</sequence>
<feature type="transmembrane region" description="Helical" evidence="1">
    <location>
        <begin position="39"/>
        <end position="57"/>
    </location>
</feature>
<organism evidence="2 3">
    <name type="scientific">Alloalcanivorax gelatiniphagus</name>
    <dbReference type="NCBI Taxonomy" id="1194167"/>
    <lineage>
        <taxon>Bacteria</taxon>
        <taxon>Pseudomonadati</taxon>
        <taxon>Pseudomonadota</taxon>
        <taxon>Gammaproteobacteria</taxon>
        <taxon>Oceanospirillales</taxon>
        <taxon>Alcanivoracaceae</taxon>
        <taxon>Alloalcanivorax</taxon>
    </lineage>
</organism>
<evidence type="ECO:0000313" key="3">
    <source>
        <dbReference type="Proteomes" id="UP000739180"/>
    </source>
</evidence>
<dbReference type="EMBL" id="VCQT01000012">
    <property type="protein sequence ID" value="TMW14590.1"/>
    <property type="molecule type" value="Genomic_DNA"/>
</dbReference>
<keyword evidence="1" id="KW-0812">Transmembrane</keyword>
<name>A0ABY2XPM9_9GAMM</name>
<dbReference type="Proteomes" id="UP000739180">
    <property type="component" value="Unassembled WGS sequence"/>
</dbReference>
<evidence type="ECO:0000256" key="1">
    <source>
        <dbReference type="SAM" id="Phobius"/>
    </source>
</evidence>
<keyword evidence="1" id="KW-1133">Transmembrane helix</keyword>
<reference evidence="2 3" key="1">
    <citation type="submission" date="2019-05" db="EMBL/GenBank/DDBJ databases">
        <title>Genome of Alcanivorax gelatiniphagus, an oil degrading marine bacteria.</title>
        <authorList>
            <person name="Kwon K.K."/>
        </authorList>
    </citation>
    <scope>NUCLEOTIDE SEQUENCE [LARGE SCALE GENOMIC DNA]</scope>
    <source>
        <strain evidence="2 3">MEBiC 08158</strain>
    </source>
</reference>
<protein>
    <submittedName>
        <fullName evidence="2">Uncharacterized protein</fullName>
    </submittedName>
</protein>
<proteinExistence type="predicted"/>
<accession>A0ABY2XPM9</accession>
<feature type="transmembrane region" description="Helical" evidence="1">
    <location>
        <begin position="96"/>
        <end position="115"/>
    </location>
</feature>
<evidence type="ECO:0000313" key="2">
    <source>
        <dbReference type="EMBL" id="TMW14590.1"/>
    </source>
</evidence>
<comment type="caution">
    <text evidence="2">The sequence shown here is derived from an EMBL/GenBank/DDBJ whole genome shotgun (WGS) entry which is preliminary data.</text>
</comment>
<gene>
    <name evidence="2" type="ORF">FGS76_02020</name>
</gene>
<feature type="transmembrane region" description="Helical" evidence="1">
    <location>
        <begin position="73"/>
        <end position="90"/>
    </location>
</feature>